<dbReference type="InterPro" id="IPR018004">
    <property type="entry name" value="KilA/APSES_HTH"/>
</dbReference>
<evidence type="ECO:0000313" key="2">
    <source>
        <dbReference type="EMBL" id="MFD1394179.1"/>
    </source>
</evidence>
<keyword evidence="3" id="KW-1185">Reference proteome</keyword>
<gene>
    <name evidence="2" type="ORF">ACFQ3L_11425</name>
</gene>
<comment type="caution">
    <text evidence="2">The sequence shown here is derived from an EMBL/GenBank/DDBJ whole genome shotgun (WGS) entry which is preliminary data.</text>
</comment>
<feature type="domain" description="KilA-N" evidence="1">
    <location>
        <begin position="4"/>
        <end position="142"/>
    </location>
</feature>
<name>A0ABW4BBI1_9LACO</name>
<reference evidence="3" key="1">
    <citation type="journal article" date="2019" name="Int. J. Syst. Evol. Microbiol.">
        <title>The Global Catalogue of Microorganisms (GCM) 10K type strain sequencing project: providing services to taxonomists for standard genome sequencing and annotation.</title>
        <authorList>
            <consortium name="The Broad Institute Genomics Platform"/>
            <consortium name="The Broad Institute Genome Sequencing Center for Infectious Disease"/>
            <person name="Wu L."/>
            <person name="Ma J."/>
        </authorList>
    </citation>
    <scope>NUCLEOTIDE SEQUENCE [LARGE SCALE GENOMIC DNA]</scope>
    <source>
        <strain evidence="3">CCM 8911</strain>
    </source>
</reference>
<proteinExistence type="predicted"/>
<dbReference type="Proteomes" id="UP001597249">
    <property type="component" value="Unassembled WGS sequence"/>
</dbReference>
<dbReference type="EMBL" id="JBHTMO010000041">
    <property type="protein sequence ID" value="MFD1394179.1"/>
    <property type="molecule type" value="Genomic_DNA"/>
</dbReference>
<dbReference type="PROSITE" id="PS51301">
    <property type="entry name" value="KILA_N"/>
    <property type="match status" value="1"/>
</dbReference>
<evidence type="ECO:0000259" key="1">
    <source>
        <dbReference type="PROSITE" id="PS51301"/>
    </source>
</evidence>
<evidence type="ECO:0000313" key="3">
    <source>
        <dbReference type="Proteomes" id="UP001597249"/>
    </source>
</evidence>
<dbReference type="RefSeq" id="WP_125586106.1">
    <property type="nucleotide sequence ID" value="NZ_JBHTMO010000041.1"/>
</dbReference>
<protein>
    <submittedName>
        <fullName evidence="2">KilA-N domain-containing protein</fullName>
    </submittedName>
</protein>
<accession>A0ABW4BBI1</accession>
<organism evidence="2 3">
    <name type="scientific">Lacticaseibacillus jixianensis</name>
    <dbReference type="NCBI Taxonomy" id="2486012"/>
    <lineage>
        <taxon>Bacteria</taxon>
        <taxon>Bacillati</taxon>
        <taxon>Bacillota</taxon>
        <taxon>Bacilli</taxon>
        <taxon>Lactobacillales</taxon>
        <taxon>Lactobacillaceae</taxon>
        <taxon>Lacticaseibacillus</taxon>
    </lineage>
</organism>
<sequence>MTTKHDVIEPKGVEVSLFNAENQEDALISLTDIAKYKNKEAPRDLIKNWMRSRSTIEYLGLWEQMYNAGFDNEAYTGFLSESGSNSFVLSPKKWIDETHAIGIVSKAGRYGGTYARADIAFEFAMWVSAEFRLYLVKEYQQLKETKSSAESLEWNVRRELAKVNYRIHTDAIKENLVPAELTGVQVKYKYTNEADRLNVALFGVTAREWKDNNPEAKGNIRDNATVQQLTVLTNLESMNAELIKDRISEEERTLKLNQMAREQMAVLVNNQAKQRQIEDRLKPGLE</sequence>
<dbReference type="InterPro" id="IPR017880">
    <property type="entry name" value="KilA_N"/>
</dbReference>
<dbReference type="SMART" id="SM01252">
    <property type="entry name" value="KilA-N"/>
    <property type="match status" value="1"/>
</dbReference>
<dbReference type="Pfam" id="PF04383">
    <property type="entry name" value="KilA-N"/>
    <property type="match status" value="1"/>
</dbReference>